<evidence type="ECO:0000259" key="6">
    <source>
        <dbReference type="Pfam" id="PF03168"/>
    </source>
</evidence>
<dbReference type="InterPro" id="IPR044839">
    <property type="entry name" value="NDR1-like"/>
</dbReference>
<evidence type="ECO:0000256" key="2">
    <source>
        <dbReference type="ARBA" id="ARBA00022692"/>
    </source>
</evidence>
<proteinExistence type="predicted"/>
<dbReference type="OMA" id="IGHTWVE"/>
<reference evidence="7 8" key="1">
    <citation type="submission" date="2020-04" db="EMBL/GenBank/DDBJ databases">
        <title>Plant Genome Project.</title>
        <authorList>
            <person name="Zhang R.-G."/>
        </authorList>
    </citation>
    <scope>NUCLEOTIDE SEQUENCE [LARGE SCALE GENOMIC DNA]</scope>
    <source>
        <strain evidence="7">YNK0</strain>
        <tissue evidence="7">Leaf</tissue>
    </source>
</reference>
<dbReference type="OrthoDB" id="1889094at2759"/>
<comment type="subcellular location">
    <subcellularLocation>
        <location evidence="1">Membrane</location>
        <topology evidence="1">Single-pass membrane protein</topology>
    </subcellularLocation>
</comment>
<feature type="domain" description="Late embryogenesis abundant protein LEA-2 subgroup" evidence="6">
    <location>
        <begin position="98"/>
        <end position="199"/>
    </location>
</feature>
<evidence type="ECO:0000313" key="7">
    <source>
        <dbReference type="EMBL" id="KAF8403362.1"/>
    </source>
</evidence>
<dbReference type="PANTHER" id="PTHR31415:SF4">
    <property type="entry name" value="NDR1_HIN1-LIKE PROTEIN 3"/>
    <property type="match status" value="1"/>
</dbReference>
<dbReference type="Pfam" id="PF03168">
    <property type="entry name" value="LEA_2"/>
    <property type="match status" value="1"/>
</dbReference>
<evidence type="ECO:0000256" key="1">
    <source>
        <dbReference type="ARBA" id="ARBA00004167"/>
    </source>
</evidence>
<sequence>MAEAKQPDLNGAYYGPSIPPKQSYHSHGRRSGCGCGCCLISFLFKIILSVTVMVGIAVLIFWLIVRPNKVKFHVVNASLTEFNLTTNNMLQYNLALNMTVRNPNKKIGIYYDRIEARAYYDDEKFATTSLTPFYQGHKKTDLLNPVFIGESPILLGTSELADFNSEKSAGVFEVDVKLYLRIRFKVGSFKTGRFKPKIKCDLKLPLVANRNSAGGFDTTKCDFDF</sequence>
<keyword evidence="8" id="KW-1185">Reference proteome</keyword>
<dbReference type="PANTHER" id="PTHR31415">
    <property type="entry name" value="OS05G0367900 PROTEIN"/>
    <property type="match status" value="1"/>
</dbReference>
<gene>
    <name evidence="7" type="ORF">HHK36_011464</name>
</gene>
<dbReference type="GO" id="GO:0098542">
    <property type="term" value="P:defense response to other organism"/>
    <property type="evidence" value="ECO:0007669"/>
    <property type="project" value="InterPro"/>
</dbReference>
<dbReference type="AlphaFoldDB" id="A0A834ZB61"/>
<keyword evidence="4 5" id="KW-0472">Membrane</keyword>
<dbReference type="InterPro" id="IPR004864">
    <property type="entry name" value="LEA_2"/>
</dbReference>
<organism evidence="7 8">
    <name type="scientific">Tetracentron sinense</name>
    <name type="common">Spur-leaf</name>
    <dbReference type="NCBI Taxonomy" id="13715"/>
    <lineage>
        <taxon>Eukaryota</taxon>
        <taxon>Viridiplantae</taxon>
        <taxon>Streptophyta</taxon>
        <taxon>Embryophyta</taxon>
        <taxon>Tracheophyta</taxon>
        <taxon>Spermatophyta</taxon>
        <taxon>Magnoliopsida</taxon>
        <taxon>Trochodendrales</taxon>
        <taxon>Trochodendraceae</taxon>
        <taxon>Tetracentron</taxon>
    </lineage>
</organism>
<keyword evidence="3 5" id="KW-1133">Transmembrane helix</keyword>
<comment type="caution">
    <text evidence="7">The sequence shown here is derived from an EMBL/GenBank/DDBJ whole genome shotgun (WGS) entry which is preliminary data.</text>
</comment>
<evidence type="ECO:0000256" key="3">
    <source>
        <dbReference type="ARBA" id="ARBA00022989"/>
    </source>
</evidence>
<dbReference type="GO" id="GO:0009506">
    <property type="term" value="C:plasmodesma"/>
    <property type="evidence" value="ECO:0007669"/>
    <property type="project" value="TreeGrafter"/>
</dbReference>
<evidence type="ECO:0000313" key="8">
    <source>
        <dbReference type="Proteomes" id="UP000655225"/>
    </source>
</evidence>
<name>A0A834ZB61_TETSI</name>
<dbReference type="EMBL" id="JABCRI010000007">
    <property type="protein sequence ID" value="KAF8403362.1"/>
    <property type="molecule type" value="Genomic_DNA"/>
</dbReference>
<dbReference type="GO" id="GO:0005886">
    <property type="term" value="C:plasma membrane"/>
    <property type="evidence" value="ECO:0007669"/>
    <property type="project" value="TreeGrafter"/>
</dbReference>
<keyword evidence="2 5" id="KW-0812">Transmembrane</keyword>
<feature type="transmembrane region" description="Helical" evidence="5">
    <location>
        <begin position="46"/>
        <end position="65"/>
    </location>
</feature>
<dbReference type="Proteomes" id="UP000655225">
    <property type="component" value="Unassembled WGS sequence"/>
</dbReference>
<evidence type="ECO:0000256" key="4">
    <source>
        <dbReference type="ARBA" id="ARBA00023136"/>
    </source>
</evidence>
<accession>A0A834ZB61</accession>
<evidence type="ECO:0000256" key="5">
    <source>
        <dbReference type="SAM" id="Phobius"/>
    </source>
</evidence>
<protein>
    <recommendedName>
        <fullName evidence="6">Late embryogenesis abundant protein LEA-2 subgroup domain-containing protein</fullName>
    </recommendedName>
</protein>